<gene>
    <name evidence="2" type="ORF">B9479_003115</name>
</gene>
<organism evidence="2 3">
    <name type="scientific">Cryptococcus floricola</name>
    <dbReference type="NCBI Taxonomy" id="2591691"/>
    <lineage>
        <taxon>Eukaryota</taxon>
        <taxon>Fungi</taxon>
        <taxon>Dikarya</taxon>
        <taxon>Basidiomycota</taxon>
        <taxon>Agaricomycotina</taxon>
        <taxon>Tremellomycetes</taxon>
        <taxon>Tremellales</taxon>
        <taxon>Cryptococcaceae</taxon>
        <taxon>Cryptococcus</taxon>
    </lineage>
</organism>
<dbReference type="AlphaFoldDB" id="A0A5D3B124"/>
<sequence>MSSSVFDTPSSPTFASPQPQHDCSCPNSASSLPIIHDITSLALLPTELQTLVHDYLIADTCPAHTIALARLSKHHYATLIPRLYKRIVVTDEAIDRGLYEGLQAEFDQVETGAGEERLLSKWDLLGTCESLVFASLYAMDATDDACRERYERYQSRAVWNGLRGLFDGVTHRGYEADAIVDYCQQVDDDRLHMDEGVSRSAKARYPALYTDNLSHACFHLPYPLHSALSDAISDFYEIFPAFTSPARMRFVTRFHNCQSDRPMTGVEWTVRNGHTMIVDMLPTEIEQGGEAEVEVLVCNIVDCCLRVLFRDSDNGSVPQGMIFTNFGTTLSPDGTIRYLSPHVKQTVLEKAQSVVRQKVREELEEVSAVNVAVADKIYVRGYEACEFCSDL</sequence>
<name>A0A5D3B124_9TREE</name>
<keyword evidence="3" id="KW-1185">Reference proteome</keyword>
<evidence type="ECO:0000256" key="1">
    <source>
        <dbReference type="SAM" id="MobiDB-lite"/>
    </source>
</evidence>
<protein>
    <submittedName>
        <fullName evidence="2">Uncharacterized protein</fullName>
    </submittedName>
</protein>
<evidence type="ECO:0000313" key="3">
    <source>
        <dbReference type="Proteomes" id="UP000322245"/>
    </source>
</evidence>
<evidence type="ECO:0000313" key="2">
    <source>
        <dbReference type="EMBL" id="TYJ56129.1"/>
    </source>
</evidence>
<feature type="region of interest" description="Disordered" evidence="1">
    <location>
        <begin position="1"/>
        <end position="22"/>
    </location>
</feature>
<accession>A0A5D3B124</accession>
<reference evidence="2 3" key="1">
    <citation type="submission" date="2017-05" db="EMBL/GenBank/DDBJ databases">
        <title>The Genome Sequence of Tsuchiyaea wingfieldii DSM 27421.</title>
        <authorList>
            <person name="Cuomo C."/>
            <person name="Passer A."/>
            <person name="Billmyre B."/>
            <person name="Heitman J."/>
        </authorList>
    </citation>
    <scope>NUCLEOTIDE SEQUENCE [LARGE SCALE GENOMIC DNA]</scope>
    <source>
        <strain evidence="2 3">DSM 27421</strain>
    </source>
</reference>
<dbReference type="EMBL" id="NIDF01000028">
    <property type="protein sequence ID" value="TYJ56129.1"/>
    <property type="molecule type" value="Genomic_DNA"/>
</dbReference>
<dbReference type="Proteomes" id="UP000322245">
    <property type="component" value="Unassembled WGS sequence"/>
</dbReference>
<proteinExistence type="predicted"/>
<comment type="caution">
    <text evidence="2">The sequence shown here is derived from an EMBL/GenBank/DDBJ whole genome shotgun (WGS) entry which is preliminary data.</text>
</comment>